<protein>
    <recommendedName>
        <fullName evidence="1">Class II aldolase/adducin N-terminal domain-containing protein</fullName>
    </recommendedName>
</protein>
<dbReference type="SUPFAM" id="SSF53639">
    <property type="entry name" value="AraD/HMP-PK domain-like"/>
    <property type="match status" value="1"/>
</dbReference>
<dbReference type="InterPro" id="IPR036409">
    <property type="entry name" value="Aldolase_II/adducin_N_sf"/>
</dbReference>
<dbReference type="SMART" id="SM01007">
    <property type="entry name" value="Aldolase_II"/>
    <property type="match status" value="1"/>
</dbReference>
<name>A0A382MT22_9ZZZZ</name>
<feature type="non-terminal residue" evidence="2">
    <location>
        <position position="379"/>
    </location>
</feature>
<proteinExistence type="predicted"/>
<accession>A0A382MT22</accession>
<dbReference type="InterPro" id="IPR001303">
    <property type="entry name" value="Aldolase_II/adducin_N"/>
</dbReference>
<gene>
    <name evidence="2" type="ORF">METZ01_LOCUS304119</name>
</gene>
<feature type="domain" description="Class II aldolase/adducin N-terminal" evidence="1">
    <location>
        <begin position="7"/>
        <end position="206"/>
    </location>
</feature>
<dbReference type="Gene3D" id="3.40.225.10">
    <property type="entry name" value="Class II aldolase/adducin N-terminal domain"/>
    <property type="match status" value="1"/>
</dbReference>
<reference evidence="2" key="1">
    <citation type="submission" date="2018-05" db="EMBL/GenBank/DDBJ databases">
        <authorList>
            <person name="Lanie J.A."/>
            <person name="Ng W.-L."/>
            <person name="Kazmierczak K.M."/>
            <person name="Andrzejewski T.M."/>
            <person name="Davidsen T.M."/>
            <person name="Wayne K.J."/>
            <person name="Tettelin H."/>
            <person name="Glass J.I."/>
            <person name="Rusch D."/>
            <person name="Podicherti R."/>
            <person name="Tsui H.-C.T."/>
            <person name="Winkler M.E."/>
        </authorList>
    </citation>
    <scope>NUCLEOTIDE SEQUENCE</scope>
</reference>
<organism evidence="2">
    <name type="scientific">marine metagenome</name>
    <dbReference type="NCBI Taxonomy" id="408172"/>
    <lineage>
        <taxon>unclassified sequences</taxon>
        <taxon>metagenomes</taxon>
        <taxon>ecological metagenomes</taxon>
    </lineage>
</organism>
<evidence type="ECO:0000259" key="1">
    <source>
        <dbReference type="SMART" id="SM01007"/>
    </source>
</evidence>
<evidence type="ECO:0000313" key="2">
    <source>
        <dbReference type="EMBL" id="SVC51265.1"/>
    </source>
</evidence>
<feature type="non-terminal residue" evidence="2">
    <location>
        <position position="1"/>
    </location>
</feature>
<sequence length="379" mass="41724">VNEDVALCVYGTRLIGRNPDLVLHGGGNTSVKTIREDLYGNAETVLCVKGSGWDMAEILPAGLPPVRLSPLQKLKSLESLSDEEMVNCVRSNLLDSTSPTPSVETLSHAFLPHKFINHSHAAAILSVTNQENAEEICYEIFGKKMGIVPYIMPGFDLAKRTLEVFEQDSDVDGLILLNHGIFTFADEAKTSYECMIDAISAAEKTLASSGKKVFEAVSATPQLKNLSSLAPIIRGVCVSQDEQINTGGIYSRNKFILEFRTTDLILEFVNGKELERYSQAGVATPDHVIRTKNHPLILNLPTVNESENYLLRTKKLVEAFQEKYDSYFHRQVESKGLEKTKLDSIPRVVLVPGLGLFGVGRTHKESVIAADIAESFINT</sequence>
<dbReference type="Pfam" id="PF00596">
    <property type="entry name" value="Aldolase_II"/>
    <property type="match status" value="1"/>
</dbReference>
<dbReference type="AlphaFoldDB" id="A0A382MT22"/>
<dbReference type="EMBL" id="UINC01095294">
    <property type="protein sequence ID" value="SVC51265.1"/>
    <property type="molecule type" value="Genomic_DNA"/>
</dbReference>